<name>A0A927CWW4_9BACI</name>
<evidence type="ECO:0000313" key="1">
    <source>
        <dbReference type="EMBL" id="MBD3109123.1"/>
    </source>
</evidence>
<dbReference type="AlphaFoldDB" id="A0A927CWW4"/>
<accession>A0A927CWW4</accession>
<proteinExistence type="predicted"/>
<reference evidence="1" key="1">
    <citation type="submission" date="2020-09" db="EMBL/GenBank/DDBJ databases">
        <title>Bacillus faecalis sp. nov., a moderately halophilic bacterium isolated from cow faeces.</title>
        <authorList>
            <person name="Jiang L."/>
            <person name="Lee J."/>
        </authorList>
    </citation>
    <scope>NUCLEOTIDE SEQUENCE</scope>
    <source>
        <strain evidence="1">AGMB 02131</strain>
    </source>
</reference>
<dbReference type="EMBL" id="JACXSI010000028">
    <property type="protein sequence ID" value="MBD3109123.1"/>
    <property type="molecule type" value="Genomic_DNA"/>
</dbReference>
<evidence type="ECO:0000313" key="2">
    <source>
        <dbReference type="Proteomes" id="UP000602076"/>
    </source>
</evidence>
<keyword evidence="2" id="KW-1185">Reference proteome</keyword>
<dbReference type="RefSeq" id="WP_190998664.1">
    <property type="nucleotide sequence ID" value="NZ_JACXSI010000028.1"/>
</dbReference>
<comment type="caution">
    <text evidence="1">The sequence shown here is derived from an EMBL/GenBank/DDBJ whole genome shotgun (WGS) entry which is preliminary data.</text>
</comment>
<gene>
    <name evidence="1" type="ORF">IEO70_12270</name>
</gene>
<protein>
    <submittedName>
        <fullName evidence="1">Relaxase/mobilization nuclease domain-containing protein</fullName>
    </submittedName>
</protein>
<dbReference type="Proteomes" id="UP000602076">
    <property type="component" value="Unassembled WGS sequence"/>
</dbReference>
<organism evidence="1 2">
    <name type="scientific">Peribacillus faecalis</name>
    <dbReference type="NCBI Taxonomy" id="2772559"/>
    <lineage>
        <taxon>Bacteria</taxon>
        <taxon>Bacillati</taxon>
        <taxon>Bacillota</taxon>
        <taxon>Bacilli</taxon>
        <taxon>Bacillales</taxon>
        <taxon>Bacillaceae</taxon>
        <taxon>Peribacillus</taxon>
    </lineage>
</organism>
<sequence length="263" mass="31075">MIVAHDDNYAHIVINSIRDKERDKQEWMMKNKHGDIHKWEYGAGYKHQSGDHFLNYLRRETMNFCQERGLGQIDLFKTTGEKRTDKEYFVEKKAAQKGKMTYKAYIRTVLRQAKQRCTSPEEFYQLLAENHIFCEKRGQTFRYKAAEAQRWIRESTLGDAYKMDEITKALNKNALQAYLFKKALKQAQEEENMYVEAWRNKKGIHYTVSLYDDDGRKRGLLEQLLILAVVRIKSFELRIISQSCIKLCGCCSFLYCDFILGGR</sequence>